<evidence type="ECO:0000313" key="2">
    <source>
        <dbReference type="Proteomes" id="UP001501757"/>
    </source>
</evidence>
<keyword evidence="2" id="KW-1185">Reference proteome</keyword>
<sequence length="132" mass="15024">MDLIMSQSSPCLDDLLQQDPESRAEFCLQYLASHHYLFGLEAKQGWVMLSAEGDACTPLFPDMQSAQLWLSQQYPECKPKKITLIELQQTLFGQWREDEVLLMLFPLADEEEGIMVKVEELQAALAEEQGGQ</sequence>
<dbReference type="Pfam" id="PF11042">
    <property type="entry name" value="DUF2750"/>
    <property type="match status" value="1"/>
</dbReference>
<evidence type="ECO:0008006" key="3">
    <source>
        <dbReference type="Google" id="ProtNLM"/>
    </source>
</evidence>
<reference evidence="1 2" key="1">
    <citation type="journal article" date="2019" name="Int. J. Syst. Evol. Microbiol.">
        <title>The Global Catalogue of Microorganisms (GCM) 10K type strain sequencing project: providing services to taxonomists for standard genome sequencing and annotation.</title>
        <authorList>
            <consortium name="The Broad Institute Genomics Platform"/>
            <consortium name="The Broad Institute Genome Sequencing Center for Infectious Disease"/>
            <person name="Wu L."/>
            <person name="Ma J."/>
        </authorList>
    </citation>
    <scope>NUCLEOTIDE SEQUENCE [LARGE SCALE GENOMIC DNA]</scope>
    <source>
        <strain evidence="1 2">JCM 13378</strain>
    </source>
</reference>
<gene>
    <name evidence="1" type="ORF">GCM10009092_30700</name>
</gene>
<protein>
    <recommendedName>
        <fullName evidence="3">DUF2750 domain-containing protein</fullName>
    </recommendedName>
</protein>
<accession>A0ABN0XHE0</accession>
<dbReference type="Proteomes" id="UP001501757">
    <property type="component" value="Unassembled WGS sequence"/>
</dbReference>
<proteinExistence type="predicted"/>
<comment type="caution">
    <text evidence="1">The sequence shown here is derived from an EMBL/GenBank/DDBJ whole genome shotgun (WGS) entry which is preliminary data.</text>
</comment>
<name>A0ABN0XHE0_9ALTE</name>
<organism evidence="1 2">
    <name type="scientific">Bowmanella denitrificans</name>
    <dbReference type="NCBI Taxonomy" id="366582"/>
    <lineage>
        <taxon>Bacteria</taxon>
        <taxon>Pseudomonadati</taxon>
        <taxon>Pseudomonadota</taxon>
        <taxon>Gammaproteobacteria</taxon>
        <taxon>Alteromonadales</taxon>
        <taxon>Alteromonadaceae</taxon>
        <taxon>Bowmanella</taxon>
    </lineage>
</organism>
<evidence type="ECO:0000313" key="1">
    <source>
        <dbReference type="EMBL" id="GAA0364199.1"/>
    </source>
</evidence>
<dbReference type="InterPro" id="IPR021284">
    <property type="entry name" value="DUF2750"/>
</dbReference>
<dbReference type="EMBL" id="BAAAEI010000020">
    <property type="protein sequence ID" value="GAA0364199.1"/>
    <property type="molecule type" value="Genomic_DNA"/>
</dbReference>